<dbReference type="InterPro" id="IPR018606">
    <property type="entry name" value="Arb1"/>
</dbReference>
<dbReference type="PANTHER" id="PTHR22792">
    <property type="entry name" value="LUPUS LA PROTEIN-RELATED"/>
    <property type="match status" value="1"/>
</dbReference>
<feature type="region of interest" description="Disordered" evidence="3">
    <location>
        <begin position="141"/>
        <end position="161"/>
    </location>
</feature>
<dbReference type="AlphaFoldDB" id="M2LDB2"/>
<dbReference type="Pfam" id="PF09692">
    <property type="entry name" value="Arb1"/>
    <property type="match status" value="1"/>
</dbReference>
<sequence length="572" mass="64709">MSLITETAPSSKVATWTESVHAPHPQASEILRQVDYYFSEENLVSDPYLLGFTGKEGTNPVSLSLIMGFKKMKQFRPKTAVREVLKHSTVVEVVDTGHIRRRYPLGRPLLVKPLIDVNRYKKALAENQHLTKGMLKPTGFEKNAVEGPIRPEEYEEDRKKYDPEESFVTRIELAVTNFCARRKMHQGTRKIFTDLLHLGGFSNVHQFQGMSKKEQKRQGVELDDIADFKICDEVENAYYAEWEDGEKGDWVVDFESLAKSFLSDVFLREYPWYDEQQVKMATMVLRNFYNYLLLHNVCPEYEDQLEAARMICDVAETELPKLAMVDQSLPGAFNSACSTLCGGSYTDVHISQDGWASGCDNMGLSRQEAKVIIGVGVAAYGSREQIEKLAPVLSGDAGLKYTSSHKLGLVVVNVEPPNDYAKAAYNQLREHEGVDKYVHPMGKLHCKRWDMPFEPPTDLPKAARVVDTASFEFLVEESTLQYCIPGMKIEATIRELDVGLQYIDSIEATYPSFYTWLPNEVVGRWKEPGPPKTWMQRQQAQRDGKALDQVRDSTSNHDGGQDDGEFSDGGPD</sequence>
<dbReference type="SMART" id="SM00715">
    <property type="entry name" value="LA"/>
    <property type="match status" value="1"/>
</dbReference>
<dbReference type="InterPro" id="IPR036388">
    <property type="entry name" value="WH-like_DNA-bd_sf"/>
</dbReference>
<evidence type="ECO:0000256" key="3">
    <source>
        <dbReference type="SAM" id="MobiDB-lite"/>
    </source>
</evidence>
<dbReference type="HOGENOM" id="CLU_023193_1_0_1"/>
<dbReference type="RefSeq" id="XP_007681298.1">
    <property type="nucleotide sequence ID" value="XM_007683108.1"/>
</dbReference>
<dbReference type="OMA" id="NKPTGFE"/>
<dbReference type="STRING" id="717646.M2LDB2"/>
<feature type="region of interest" description="Disordered" evidence="3">
    <location>
        <begin position="527"/>
        <end position="572"/>
    </location>
</feature>
<proteinExistence type="predicted"/>
<dbReference type="GeneID" id="19111408"/>
<dbReference type="SUPFAM" id="SSF46785">
    <property type="entry name" value="Winged helix' DNA-binding domain"/>
    <property type="match status" value="1"/>
</dbReference>
<dbReference type="Pfam" id="PF05383">
    <property type="entry name" value="La"/>
    <property type="match status" value="1"/>
</dbReference>
<reference evidence="5 6" key="1">
    <citation type="journal article" date="2012" name="PLoS Pathog.">
        <title>Diverse lifestyles and strategies of plant pathogenesis encoded in the genomes of eighteen Dothideomycetes fungi.</title>
        <authorList>
            <person name="Ohm R.A."/>
            <person name="Feau N."/>
            <person name="Henrissat B."/>
            <person name="Schoch C.L."/>
            <person name="Horwitz B.A."/>
            <person name="Barry K.W."/>
            <person name="Condon B.J."/>
            <person name="Copeland A.C."/>
            <person name="Dhillon B."/>
            <person name="Glaser F."/>
            <person name="Hesse C.N."/>
            <person name="Kosti I."/>
            <person name="LaButti K."/>
            <person name="Lindquist E.A."/>
            <person name="Lucas S."/>
            <person name="Salamov A.A."/>
            <person name="Bradshaw R.E."/>
            <person name="Ciuffetti L."/>
            <person name="Hamelin R.C."/>
            <person name="Kema G.H.J."/>
            <person name="Lawrence C."/>
            <person name="Scott J.A."/>
            <person name="Spatafora J.W."/>
            <person name="Turgeon B.G."/>
            <person name="de Wit P.J.G.M."/>
            <person name="Zhong S."/>
            <person name="Goodwin S.B."/>
            <person name="Grigoriev I.V."/>
        </authorList>
    </citation>
    <scope>NUCLEOTIDE SEQUENCE [LARGE SCALE GENOMIC DNA]</scope>
    <source>
        <strain evidence="5 6">UAMH 10762</strain>
    </source>
</reference>
<name>M2LDB2_BAUPA</name>
<evidence type="ECO:0000313" key="6">
    <source>
        <dbReference type="Proteomes" id="UP000011761"/>
    </source>
</evidence>
<accession>M2LDB2</accession>
<evidence type="ECO:0000313" key="5">
    <source>
        <dbReference type="EMBL" id="EMC91947.1"/>
    </source>
</evidence>
<dbReference type="InterPro" id="IPR045180">
    <property type="entry name" value="La_dom_prot"/>
</dbReference>
<feature type="domain" description="HTH La-type RNA-binding" evidence="4">
    <location>
        <begin position="20"/>
        <end position="111"/>
    </location>
</feature>
<dbReference type="eggNOG" id="ENOG502S0TP">
    <property type="taxonomic scope" value="Eukaryota"/>
</dbReference>
<dbReference type="GO" id="GO:0033167">
    <property type="term" value="C:ARC complex"/>
    <property type="evidence" value="ECO:0007669"/>
    <property type="project" value="InterPro"/>
</dbReference>
<organism evidence="5 6">
    <name type="scientific">Baudoinia panamericana (strain UAMH 10762)</name>
    <name type="common">Angels' share fungus</name>
    <name type="synonym">Baudoinia compniacensis (strain UAMH 10762)</name>
    <dbReference type="NCBI Taxonomy" id="717646"/>
    <lineage>
        <taxon>Eukaryota</taxon>
        <taxon>Fungi</taxon>
        <taxon>Dikarya</taxon>
        <taxon>Ascomycota</taxon>
        <taxon>Pezizomycotina</taxon>
        <taxon>Dothideomycetes</taxon>
        <taxon>Dothideomycetidae</taxon>
        <taxon>Mycosphaerellales</taxon>
        <taxon>Teratosphaeriaceae</taxon>
        <taxon>Baudoinia</taxon>
    </lineage>
</organism>
<dbReference type="Proteomes" id="UP000011761">
    <property type="component" value="Unassembled WGS sequence"/>
</dbReference>
<dbReference type="Gene3D" id="1.10.10.10">
    <property type="entry name" value="Winged helix-like DNA-binding domain superfamily/Winged helix DNA-binding domain"/>
    <property type="match status" value="1"/>
</dbReference>
<feature type="compositionally biased region" description="Acidic residues" evidence="3">
    <location>
        <begin position="561"/>
        <end position="572"/>
    </location>
</feature>
<evidence type="ECO:0000256" key="2">
    <source>
        <dbReference type="PROSITE-ProRule" id="PRU00332"/>
    </source>
</evidence>
<gene>
    <name evidence="5" type="ORF">BAUCODRAFT_311755</name>
</gene>
<keyword evidence="6" id="KW-1185">Reference proteome</keyword>
<dbReference type="PROSITE" id="PS50961">
    <property type="entry name" value="HTH_LA"/>
    <property type="match status" value="1"/>
</dbReference>
<dbReference type="OrthoDB" id="435402at2759"/>
<dbReference type="GO" id="GO:0003729">
    <property type="term" value="F:mRNA binding"/>
    <property type="evidence" value="ECO:0007669"/>
    <property type="project" value="TreeGrafter"/>
</dbReference>
<feature type="compositionally biased region" description="Basic and acidic residues" evidence="3">
    <location>
        <begin position="540"/>
        <end position="555"/>
    </location>
</feature>
<evidence type="ECO:0000259" key="4">
    <source>
        <dbReference type="PROSITE" id="PS50961"/>
    </source>
</evidence>
<dbReference type="InterPro" id="IPR006630">
    <property type="entry name" value="La_HTH"/>
</dbReference>
<dbReference type="KEGG" id="bcom:BAUCODRAFT_311755"/>
<dbReference type="GO" id="GO:0031047">
    <property type="term" value="P:regulatory ncRNA-mediated gene silencing"/>
    <property type="evidence" value="ECO:0007669"/>
    <property type="project" value="InterPro"/>
</dbReference>
<dbReference type="InterPro" id="IPR036390">
    <property type="entry name" value="WH_DNA-bd_sf"/>
</dbReference>
<keyword evidence="1 2" id="KW-0694">RNA-binding</keyword>
<dbReference type="EMBL" id="KB445563">
    <property type="protein sequence ID" value="EMC91947.1"/>
    <property type="molecule type" value="Genomic_DNA"/>
</dbReference>
<protein>
    <recommendedName>
        <fullName evidence="4">HTH La-type RNA-binding domain-containing protein</fullName>
    </recommendedName>
</protein>
<feature type="compositionally biased region" description="Basic and acidic residues" evidence="3">
    <location>
        <begin position="149"/>
        <end position="161"/>
    </location>
</feature>
<evidence type="ECO:0000256" key="1">
    <source>
        <dbReference type="ARBA" id="ARBA00022884"/>
    </source>
</evidence>
<dbReference type="PANTHER" id="PTHR22792:SF140">
    <property type="entry name" value="ACHILLES, ISOFORM A"/>
    <property type="match status" value="1"/>
</dbReference>